<evidence type="ECO:0000313" key="4">
    <source>
        <dbReference type="Proteomes" id="UP000789831"/>
    </source>
</evidence>
<protein>
    <submittedName>
        <fullName evidence="3">4799_t:CDS:1</fullName>
    </submittedName>
</protein>
<evidence type="ECO:0000256" key="1">
    <source>
        <dbReference type="SAM" id="Coils"/>
    </source>
</evidence>
<keyword evidence="1" id="KW-0175">Coiled coil</keyword>
<organism evidence="3 4">
    <name type="scientific">Ambispora gerdemannii</name>
    <dbReference type="NCBI Taxonomy" id="144530"/>
    <lineage>
        <taxon>Eukaryota</taxon>
        <taxon>Fungi</taxon>
        <taxon>Fungi incertae sedis</taxon>
        <taxon>Mucoromycota</taxon>
        <taxon>Glomeromycotina</taxon>
        <taxon>Glomeromycetes</taxon>
        <taxon>Archaeosporales</taxon>
        <taxon>Ambisporaceae</taxon>
        <taxon>Ambispora</taxon>
    </lineage>
</organism>
<dbReference type="EMBL" id="CAJVPL010004382">
    <property type="protein sequence ID" value="CAG8646911.1"/>
    <property type="molecule type" value="Genomic_DNA"/>
</dbReference>
<evidence type="ECO:0000313" key="3">
    <source>
        <dbReference type="EMBL" id="CAG8646911.1"/>
    </source>
</evidence>
<reference evidence="3" key="1">
    <citation type="submission" date="2021-06" db="EMBL/GenBank/DDBJ databases">
        <authorList>
            <person name="Kallberg Y."/>
            <person name="Tangrot J."/>
            <person name="Rosling A."/>
        </authorList>
    </citation>
    <scope>NUCLEOTIDE SEQUENCE</scope>
    <source>
        <strain evidence="3">MT106</strain>
    </source>
</reference>
<proteinExistence type="predicted"/>
<feature type="compositionally biased region" description="Acidic residues" evidence="2">
    <location>
        <begin position="282"/>
        <end position="302"/>
    </location>
</feature>
<evidence type="ECO:0000256" key="2">
    <source>
        <dbReference type="SAM" id="MobiDB-lite"/>
    </source>
</evidence>
<accession>A0A9N9H052</accession>
<keyword evidence="4" id="KW-1185">Reference proteome</keyword>
<feature type="compositionally biased region" description="Polar residues" evidence="2">
    <location>
        <begin position="177"/>
        <end position="198"/>
    </location>
</feature>
<comment type="caution">
    <text evidence="3">The sequence shown here is derived from an EMBL/GenBank/DDBJ whole genome shotgun (WGS) entry which is preliminary data.</text>
</comment>
<name>A0A9N9H052_9GLOM</name>
<gene>
    <name evidence="3" type="ORF">AGERDE_LOCUS11235</name>
</gene>
<dbReference type="Proteomes" id="UP000789831">
    <property type="component" value="Unassembled WGS sequence"/>
</dbReference>
<feature type="non-terminal residue" evidence="3">
    <location>
        <position position="1"/>
    </location>
</feature>
<sequence>MANTQYKTDELLSEIAELRKKFAEIEGKNAELEVENAKLRQVIDKNSKCDARVGELEQKNIELENRLAILEQGEKSISTDVSHSPVNFNDTHEQIISRNEESNTYSHSVTVSDNSDICQNPVIPAEIISLEEKEENVFLNSKYRETVRKEIIQNIKKKKLQDQESLTTLSEEERPQDLNSDAQSRNSTSSEASANSDGSKLPPKGKIYSEVNSKCKKKKLPLVTDSNLESSDDEKSYDGDTNNNGDIDVNQLPVENFFDDDSQSEDANATRDNKNDDKFYDNNEEEDDDEEYCSFSDDDEGYYYDLST</sequence>
<feature type="coiled-coil region" evidence="1">
    <location>
        <begin position="1"/>
        <end position="73"/>
    </location>
</feature>
<feature type="region of interest" description="Disordered" evidence="2">
    <location>
        <begin position="160"/>
        <end position="308"/>
    </location>
</feature>
<feature type="compositionally biased region" description="Basic and acidic residues" evidence="2">
    <location>
        <begin position="268"/>
        <end position="281"/>
    </location>
</feature>
<dbReference type="OrthoDB" id="2394148at2759"/>
<dbReference type="AlphaFoldDB" id="A0A9N9H052"/>